<reference evidence="10 11" key="1">
    <citation type="submission" date="2019-02" db="EMBL/GenBank/DDBJ databases">
        <title>Deep-cultivation of Planctomycetes and their phenomic and genomic characterization uncovers novel biology.</title>
        <authorList>
            <person name="Wiegand S."/>
            <person name="Jogler M."/>
            <person name="Boedeker C."/>
            <person name="Pinto D."/>
            <person name="Vollmers J."/>
            <person name="Rivas-Marin E."/>
            <person name="Kohn T."/>
            <person name="Peeters S.H."/>
            <person name="Heuer A."/>
            <person name="Rast P."/>
            <person name="Oberbeckmann S."/>
            <person name="Bunk B."/>
            <person name="Jeske O."/>
            <person name="Meyerdierks A."/>
            <person name="Storesund J.E."/>
            <person name="Kallscheuer N."/>
            <person name="Luecker S."/>
            <person name="Lage O.M."/>
            <person name="Pohl T."/>
            <person name="Merkel B.J."/>
            <person name="Hornburger P."/>
            <person name="Mueller R.-W."/>
            <person name="Bruemmer F."/>
            <person name="Labrenz M."/>
            <person name="Spormann A.M."/>
            <person name="Op den Camp H."/>
            <person name="Overmann J."/>
            <person name="Amann R."/>
            <person name="Jetten M.S.M."/>
            <person name="Mascher T."/>
            <person name="Medema M.H."/>
            <person name="Devos D.P."/>
            <person name="Kaster A.-K."/>
            <person name="Ovreas L."/>
            <person name="Rohde M."/>
            <person name="Galperin M.Y."/>
            <person name="Jogler C."/>
        </authorList>
    </citation>
    <scope>NUCLEOTIDE SEQUENCE [LARGE SCALE GENOMIC DNA]</scope>
    <source>
        <strain evidence="10 11">CA12</strain>
    </source>
</reference>
<keyword evidence="11" id="KW-1185">Reference proteome</keyword>
<dbReference type="InterPro" id="IPR017850">
    <property type="entry name" value="Alkaline_phosphatase_core_sf"/>
</dbReference>
<dbReference type="EC" id="3.1.6.1" evidence="10"/>
<proteinExistence type="inferred from homology"/>
<dbReference type="Proteomes" id="UP000318741">
    <property type="component" value="Chromosome"/>
</dbReference>
<organism evidence="10 11">
    <name type="scientific">Alienimonas californiensis</name>
    <dbReference type="NCBI Taxonomy" id="2527989"/>
    <lineage>
        <taxon>Bacteria</taxon>
        <taxon>Pseudomonadati</taxon>
        <taxon>Planctomycetota</taxon>
        <taxon>Planctomycetia</taxon>
        <taxon>Planctomycetales</taxon>
        <taxon>Planctomycetaceae</taxon>
        <taxon>Alienimonas</taxon>
    </lineage>
</organism>
<dbReference type="PANTHER" id="PTHR42693:SF42">
    <property type="entry name" value="ARYLSULFATASE G"/>
    <property type="match status" value="1"/>
</dbReference>
<dbReference type="Gene3D" id="3.40.720.10">
    <property type="entry name" value="Alkaline Phosphatase, subunit A"/>
    <property type="match status" value="1"/>
</dbReference>
<dbReference type="PANTHER" id="PTHR42693">
    <property type="entry name" value="ARYLSULFATASE FAMILY MEMBER"/>
    <property type="match status" value="1"/>
</dbReference>
<dbReference type="AlphaFoldDB" id="A0A517PCC8"/>
<dbReference type="InterPro" id="IPR050738">
    <property type="entry name" value="Sulfatase"/>
</dbReference>
<feature type="compositionally biased region" description="Basic and acidic residues" evidence="7">
    <location>
        <begin position="543"/>
        <end position="552"/>
    </location>
</feature>
<dbReference type="Gene3D" id="3.30.1120.10">
    <property type="match status" value="1"/>
</dbReference>
<evidence type="ECO:0000256" key="5">
    <source>
        <dbReference type="ARBA" id="ARBA00022801"/>
    </source>
</evidence>
<feature type="domain" description="Sulfatase N-terminal" evidence="9">
    <location>
        <begin position="54"/>
        <end position="381"/>
    </location>
</feature>
<dbReference type="PROSITE" id="PS00523">
    <property type="entry name" value="SULFATASE_1"/>
    <property type="match status" value="1"/>
</dbReference>
<evidence type="ECO:0000256" key="4">
    <source>
        <dbReference type="ARBA" id="ARBA00022729"/>
    </source>
</evidence>
<keyword evidence="4 8" id="KW-0732">Signal</keyword>
<keyword evidence="5 10" id="KW-0378">Hydrolase</keyword>
<feature type="region of interest" description="Disordered" evidence="7">
    <location>
        <begin position="504"/>
        <end position="552"/>
    </location>
</feature>
<evidence type="ECO:0000256" key="1">
    <source>
        <dbReference type="ARBA" id="ARBA00001913"/>
    </source>
</evidence>
<evidence type="ECO:0000256" key="2">
    <source>
        <dbReference type="ARBA" id="ARBA00008779"/>
    </source>
</evidence>
<dbReference type="SUPFAM" id="SSF53649">
    <property type="entry name" value="Alkaline phosphatase-like"/>
    <property type="match status" value="1"/>
</dbReference>
<dbReference type="EMBL" id="CP036265">
    <property type="protein sequence ID" value="QDT17001.1"/>
    <property type="molecule type" value="Genomic_DNA"/>
</dbReference>
<evidence type="ECO:0000256" key="8">
    <source>
        <dbReference type="SAM" id="SignalP"/>
    </source>
</evidence>
<comment type="similarity">
    <text evidence="2">Belongs to the sulfatase family.</text>
</comment>
<evidence type="ECO:0000256" key="7">
    <source>
        <dbReference type="SAM" id="MobiDB-lite"/>
    </source>
</evidence>
<evidence type="ECO:0000313" key="10">
    <source>
        <dbReference type="EMBL" id="QDT17001.1"/>
    </source>
</evidence>
<dbReference type="CDD" id="cd16144">
    <property type="entry name" value="ARS_like"/>
    <property type="match status" value="1"/>
</dbReference>
<evidence type="ECO:0000259" key="9">
    <source>
        <dbReference type="Pfam" id="PF00884"/>
    </source>
</evidence>
<dbReference type="GO" id="GO:0046872">
    <property type="term" value="F:metal ion binding"/>
    <property type="evidence" value="ECO:0007669"/>
    <property type="project" value="UniProtKB-KW"/>
</dbReference>
<feature type="signal peptide" evidence="8">
    <location>
        <begin position="1"/>
        <end position="24"/>
    </location>
</feature>
<keyword evidence="6" id="KW-0106">Calcium</keyword>
<evidence type="ECO:0000256" key="6">
    <source>
        <dbReference type="ARBA" id="ARBA00022837"/>
    </source>
</evidence>
<name>A0A517PCC8_9PLAN</name>
<gene>
    <name evidence="10" type="primary">atsA_34</name>
    <name evidence="10" type="ORF">CA12_31110</name>
</gene>
<evidence type="ECO:0000256" key="3">
    <source>
        <dbReference type="ARBA" id="ARBA00022723"/>
    </source>
</evidence>
<dbReference type="Pfam" id="PF00884">
    <property type="entry name" value="Sulfatase"/>
    <property type="match status" value="1"/>
</dbReference>
<accession>A0A517PCC8</accession>
<protein>
    <submittedName>
        <fullName evidence="10">Arylsulfatase</fullName>
        <ecNumber evidence="10">3.1.6.1</ecNumber>
    </submittedName>
</protein>
<keyword evidence="3" id="KW-0479">Metal-binding</keyword>
<dbReference type="InterPro" id="IPR024607">
    <property type="entry name" value="Sulfatase_CS"/>
</dbReference>
<feature type="chain" id="PRO_5022072009" evidence="8">
    <location>
        <begin position="25"/>
        <end position="552"/>
    </location>
</feature>
<dbReference type="GO" id="GO:0004065">
    <property type="term" value="F:arylsulfatase activity"/>
    <property type="evidence" value="ECO:0007669"/>
    <property type="project" value="UniProtKB-EC"/>
</dbReference>
<comment type="cofactor">
    <cofactor evidence="1">
        <name>Ca(2+)</name>
        <dbReference type="ChEBI" id="CHEBI:29108"/>
    </cofactor>
</comment>
<dbReference type="RefSeq" id="WP_165700787.1">
    <property type="nucleotide sequence ID" value="NZ_CP036265.1"/>
</dbReference>
<dbReference type="KEGG" id="acaf:CA12_31110"/>
<dbReference type="InterPro" id="IPR000917">
    <property type="entry name" value="Sulfatase_N"/>
</dbReference>
<evidence type="ECO:0000313" key="11">
    <source>
        <dbReference type="Proteomes" id="UP000318741"/>
    </source>
</evidence>
<sequence length="552" mass="59152" precursor="true">MIRTAVRPAALLAALLAYPVALFAQVGPTVVPGGAPLQPVPADAPTATAVEPPRNVLIVFVDDLGWADLGCYGNAFHETPHIDQLATDGLKFTAAYASCPVCSPSRAALMTGRDPARTGLTNFIPGHFRPFAPLLEPPIPDRLPLDEVTFATVLGDAATTASFGKWHLGDTNDTEGPGGRGFDEWLVTVRNVSPSLTTPDGVEKREGEYTTDVLTERTEAFLREHADDDKPWVCLLSHYAVHIPVHARPDLIAKYEAKPKAEGHPSDPAFAAMLEMVDESVGRLRTVLQETGQAENTVILFTSDNGGLHSVYHGDPSSIHGQSGDQVSSNAPLRGEKGSLYEGGIRVPLLVHWPGVTEGGRACDAAVTTSDLTPTILHLAGSEPPAGVTMDGVSLVPVFRGECDAARDAVFWHYPHYHHSRPAGAVRIGHHKLIEFYTADGTGEPELYDLREDLGETKNLAAALPERTSELRSRLAAYRADAGALMPRPNPAYDAERADEWWRRPAPGFRGKTKPVLDSTTGPAPSGPVDTADVDAAVPLPEGRARRDAPTR</sequence>